<gene>
    <name evidence="1" type="ORF">PEDI_20650</name>
</gene>
<dbReference type="AlphaFoldDB" id="A0AAN5AM46"/>
<accession>A0AAN5AM46</accession>
<sequence length="48" mass="5632">MQKRVGLIQVIYNQMLEVDFELNITLMILVSILEPETIRVSELHFASR</sequence>
<evidence type="ECO:0000313" key="1">
    <source>
        <dbReference type="EMBL" id="GJM61513.1"/>
    </source>
</evidence>
<dbReference type="Proteomes" id="UP001310022">
    <property type="component" value="Unassembled WGS sequence"/>
</dbReference>
<evidence type="ECO:0000313" key="2">
    <source>
        <dbReference type="Proteomes" id="UP001310022"/>
    </source>
</evidence>
<name>A0AAN5AM46_9BACT</name>
<comment type="caution">
    <text evidence="1">The sequence shown here is derived from an EMBL/GenBank/DDBJ whole genome shotgun (WGS) entry which is preliminary data.</text>
</comment>
<keyword evidence="2" id="KW-1185">Reference proteome</keyword>
<protein>
    <submittedName>
        <fullName evidence="1">Uncharacterized protein</fullName>
    </submittedName>
</protein>
<reference evidence="1 2" key="1">
    <citation type="submission" date="2021-12" db="EMBL/GenBank/DDBJ databases">
        <title>Genome sequencing of bacteria with rrn-lacking chromosome and rrn-plasmid.</title>
        <authorList>
            <person name="Anda M."/>
            <person name="Iwasaki W."/>
        </authorList>
    </citation>
    <scope>NUCLEOTIDE SEQUENCE [LARGE SCALE GENOMIC DNA]</scope>
    <source>
        <strain evidence="1 2">NBRC 15940</strain>
    </source>
</reference>
<organism evidence="1 2">
    <name type="scientific">Persicobacter diffluens</name>
    <dbReference type="NCBI Taxonomy" id="981"/>
    <lineage>
        <taxon>Bacteria</taxon>
        <taxon>Pseudomonadati</taxon>
        <taxon>Bacteroidota</taxon>
        <taxon>Cytophagia</taxon>
        <taxon>Cytophagales</taxon>
        <taxon>Persicobacteraceae</taxon>
        <taxon>Persicobacter</taxon>
    </lineage>
</organism>
<proteinExistence type="predicted"/>
<dbReference type="EMBL" id="BQKE01000001">
    <property type="protein sequence ID" value="GJM61513.1"/>
    <property type="molecule type" value="Genomic_DNA"/>
</dbReference>